<protein>
    <submittedName>
        <fullName evidence="1">Transcriptional regulator, CopG family</fullName>
    </submittedName>
</protein>
<evidence type="ECO:0000313" key="1">
    <source>
        <dbReference type="EMBL" id="SFL95580.1"/>
    </source>
</evidence>
<reference evidence="1 2" key="1">
    <citation type="submission" date="2016-10" db="EMBL/GenBank/DDBJ databases">
        <authorList>
            <person name="de Groot N.N."/>
        </authorList>
    </citation>
    <scope>NUCLEOTIDE SEQUENCE [LARGE SCALE GENOMIC DNA]</scope>
    <source>
        <strain evidence="1 2">ATCC 51327</strain>
    </source>
</reference>
<dbReference type="STRING" id="29563.SAMN02983006_02438"/>
<dbReference type="EMBL" id="FOTI01000045">
    <property type="protein sequence ID" value="SFL95580.1"/>
    <property type="molecule type" value="Genomic_DNA"/>
</dbReference>
<accession>A0A1I4LX86</accession>
<name>A0A1I4LX86_9FIRM</name>
<organism evidence="1 2">
    <name type="scientific">Halanaerobium salsuginis</name>
    <dbReference type="NCBI Taxonomy" id="29563"/>
    <lineage>
        <taxon>Bacteria</taxon>
        <taxon>Bacillati</taxon>
        <taxon>Bacillota</taxon>
        <taxon>Clostridia</taxon>
        <taxon>Halanaerobiales</taxon>
        <taxon>Halanaerobiaceae</taxon>
        <taxon>Halanaerobium</taxon>
    </lineage>
</organism>
<dbReference type="AlphaFoldDB" id="A0A1I4LX86"/>
<dbReference type="OrthoDB" id="1634058at2"/>
<dbReference type="InterPro" id="IPR013321">
    <property type="entry name" value="Arc_rbn_hlx_hlx"/>
</dbReference>
<dbReference type="Proteomes" id="UP000199006">
    <property type="component" value="Unassembled WGS sequence"/>
</dbReference>
<dbReference type="GO" id="GO:0006355">
    <property type="term" value="P:regulation of DNA-templated transcription"/>
    <property type="evidence" value="ECO:0007669"/>
    <property type="project" value="InterPro"/>
</dbReference>
<sequence>MSEDRKLSINLPIYMVEEIEDNCRKRGQQRNVFLLEAIKFYLKELKKEEVRNNLRDGYKKMAGLNQQLADEGLSSECYSYLCYEQRLVECEKVGSKKG</sequence>
<evidence type="ECO:0000313" key="2">
    <source>
        <dbReference type="Proteomes" id="UP000199006"/>
    </source>
</evidence>
<proteinExistence type="predicted"/>
<keyword evidence="2" id="KW-1185">Reference proteome</keyword>
<dbReference type="Gene3D" id="1.10.1220.10">
    <property type="entry name" value="Met repressor-like"/>
    <property type="match status" value="1"/>
</dbReference>
<gene>
    <name evidence="1" type="ORF">SAMN02983006_02438</name>
</gene>